<evidence type="ECO:0000313" key="2">
    <source>
        <dbReference type="Proteomes" id="UP000277633"/>
    </source>
</evidence>
<dbReference type="EMBL" id="QMWO01000096">
    <property type="protein sequence ID" value="RLG69131.1"/>
    <property type="molecule type" value="Genomic_DNA"/>
</dbReference>
<name>A0A497JF26_9ARCH</name>
<dbReference type="Proteomes" id="UP000277633">
    <property type="component" value="Unassembled WGS sequence"/>
</dbReference>
<organism evidence="1 2">
    <name type="scientific">Candidatus Iainarchaeum sp</name>
    <dbReference type="NCBI Taxonomy" id="3101447"/>
    <lineage>
        <taxon>Archaea</taxon>
        <taxon>Candidatus Iainarchaeota</taxon>
        <taxon>Candidatus Iainarchaeia</taxon>
        <taxon>Candidatus Iainarchaeales</taxon>
        <taxon>Candidatus Iainarchaeaceae</taxon>
        <taxon>Candidatus Iainarchaeum</taxon>
    </lineage>
</organism>
<sequence>MIKLDEIREKIKEAVAKAIDSGTHINFATASEAIAKKLGLSERWIEYTHVEFRNKLNEMAYKRTPYKERVLLLPHCLRNSKECKAPYTDEGLQCTECGKCKIDPLIKEAKKLGYKGAFVCPGGSIVMELIKKYRPKAVL</sequence>
<comment type="caution">
    <text evidence="1">The sequence shown here is derived from an EMBL/GenBank/DDBJ whole genome shotgun (WGS) entry which is preliminary data.</text>
</comment>
<proteinExistence type="predicted"/>
<accession>A0A497JF26</accession>
<dbReference type="PANTHER" id="PTHR43801">
    <property type="entry name" value="NUCLEOTIDE-BINDING PROTEIN-RELATED"/>
    <property type="match status" value="1"/>
</dbReference>
<evidence type="ECO:0008006" key="3">
    <source>
        <dbReference type="Google" id="ProtNLM"/>
    </source>
</evidence>
<dbReference type="Pfam" id="PF01976">
    <property type="entry name" value="DUF116"/>
    <property type="match status" value="1"/>
</dbReference>
<dbReference type="InterPro" id="IPR002829">
    <property type="entry name" value="DUF116"/>
</dbReference>
<dbReference type="PANTHER" id="PTHR43801:SF1">
    <property type="entry name" value="POLYPRENYL SYNTHETASE"/>
    <property type="match status" value="1"/>
</dbReference>
<reference evidence="1 2" key="1">
    <citation type="submission" date="2018-06" db="EMBL/GenBank/DDBJ databases">
        <title>Extensive metabolic versatility and redundancy in microbially diverse, dynamic hydrothermal sediments.</title>
        <authorList>
            <person name="Dombrowski N."/>
            <person name="Teske A."/>
            <person name="Baker B.J."/>
        </authorList>
    </citation>
    <scope>NUCLEOTIDE SEQUENCE [LARGE SCALE GENOMIC DNA]</scope>
    <source>
        <strain evidence="1">B9_G13</strain>
    </source>
</reference>
<feature type="non-terminal residue" evidence="1">
    <location>
        <position position="139"/>
    </location>
</feature>
<protein>
    <recommendedName>
        <fullName evidence="3">DUF116 domain-containing protein</fullName>
    </recommendedName>
</protein>
<gene>
    <name evidence="1" type="ORF">DRO07_02680</name>
</gene>
<evidence type="ECO:0000313" key="1">
    <source>
        <dbReference type="EMBL" id="RLG69131.1"/>
    </source>
</evidence>
<dbReference type="AlphaFoldDB" id="A0A497JF26"/>